<evidence type="ECO:0000256" key="4">
    <source>
        <dbReference type="ARBA" id="ARBA00022691"/>
    </source>
</evidence>
<dbReference type="PROSITE" id="PS51686">
    <property type="entry name" value="SAM_MT_RSMB_NOP"/>
    <property type="match status" value="1"/>
</dbReference>
<reference evidence="8 9" key="1">
    <citation type="submission" date="2022-02" db="EMBL/GenBank/DDBJ databases">
        <authorList>
            <person name="Min J."/>
        </authorList>
    </citation>
    <scope>NUCLEOTIDE SEQUENCE [LARGE SCALE GENOMIC DNA]</scope>
    <source>
        <strain evidence="8 9">GR10-1</strain>
    </source>
</reference>
<evidence type="ECO:0000313" key="9">
    <source>
        <dbReference type="Proteomes" id="UP001202248"/>
    </source>
</evidence>
<dbReference type="PANTHER" id="PTHR22807">
    <property type="entry name" value="NOP2 YEAST -RELATED NOL1/NOP2/FMU SUN DOMAIN-CONTAINING"/>
    <property type="match status" value="1"/>
</dbReference>
<accession>A0ABS9SFZ0</accession>
<dbReference type="Pfam" id="PF01189">
    <property type="entry name" value="Methyltr_RsmB-F"/>
    <property type="match status" value="1"/>
</dbReference>
<gene>
    <name evidence="8" type="ORF">MKP09_04865</name>
</gene>
<name>A0ABS9SFZ0_9BACT</name>
<evidence type="ECO:0000256" key="1">
    <source>
        <dbReference type="ARBA" id="ARBA00022490"/>
    </source>
</evidence>
<dbReference type="Gene3D" id="3.30.70.1170">
    <property type="entry name" value="Sun protein, domain 3"/>
    <property type="match status" value="1"/>
</dbReference>
<evidence type="ECO:0000256" key="5">
    <source>
        <dbReference type="ARBA" id="ARBA00022884"/>
    </source>
</evidence>
<keyword evidence="5 6" id="KW-0694">RNA-binding</keyword>
<protein>
    <submittedName>
        <fullName evidence="8">RsmB/NOP family class I SAM-dependent RNA methyltransferase</fullName>
    </submittedName>
</protein>
<evidence type="ECO:0000256" key="3">
    <source>
        <dbReference type="ARBA" id="ARBA00022679"/>
    </source>
</evidence>
<feature type="domain" description="SAM-dependent MTase RsmB/NOP-type" evidence="7">
    <location>
        <begin position="18"/>
        <end position="294"/>
    </location>
</feature>
<dbReference type="InterPro" id="IPR031341">
    <property type="entry name" value="Methyltr_RsmF_N"/>
</dbReference>
<keyword evidence="2 6" id="KW-0489">Methyltransferase</keyword>
<dbReference type="Pfam" id="PF17125">
    <property type="entry name" value="Methyltr_RsmF_N"/>
    <property type="match status" value="1"/>
</dbReference>
<dbReference type="InterPro" id="IPR029063">
    <property type="entry name" value="SAM-dependent_MTases_sf"/>
</dbReference>
<feature type="binding site" evidence="6">
    <location>
        <position position="166"/>
    </location>
    <ligand>
        <name>S-adenosyl-L-methionine</name>
        <dbReference type="ChEBI" id="CHEBI:59789"/>
    </ligand>
</feature>
<feature type="active site" description="Nucleophile" evidence="6">
    <location>
        <position position="236"/>
    </location>
</feature>
<evidence type="ECO:0000256" key="6">
    <source>
        <dbReference type="PROSITE-ProRule" id="PRU01023"/>
    </source>
</evidence>
<dbReference type="GO" id="GO:0008168">
    <property type="term" value="F:methyltransferase activity"/>
    <property type="evidence" value="ECO:0007669"/>
    <property type="project" value="UniProtKB-KW"/>
</dbReference>
<comment type="similarity">
    <text evidence="6">Belongs to the class I-like SAM-binding methyltransferase superfamily. RsmB/NOP family.</text>
</comment>
<dbReference type="CDD" id="cd02440">
    <property type="entry name" value="AdoMet_MTases"/>
    <property type="match status" value="1"/>
</dbReference>
<proteinExistence type="inferred from homology"/>
<dbReference type="InterPro" id="IPR001678">
    <property type="entry name" value="MeTrfase_RsmB-F_NOP2_dom"/>
</dbReference>
<dbReference type="EMBL" id="JAKWBL010000001">
    <property type="protein sequence ID" value="MCH5597279.1"/>
    <property type="molecule type" value="Genomic_DNA"/>
</dbReference>
<feature type="binding site" evidence="6">
    <location>
        <begin position="115"/>
        <end position="121"/>
    </location>
    <ligand>
        <name>S-adenosyl-L-methionine</name>
        <dbReference type="ChEBI" id="CHEBI:59789"/>
    </ligand>
</feature>
<dbReference type="Proteomes" id="UP001202248">
    <property type="component" value="Unassembled WGS sequence"/>
</dbReference>
<keyword evidence="9" id="KW-1185">Reference proteome</keyword>
<organism evidence="8 9">
    <name type="scientific">Niabella ginsengisoli</name>
    <dbReference type="NCBI Taxonomy" id="522298"/>
    <lineage>
        <taxon>Bacteria</taxon>
        <taxon>Pseudomonadati</taxon>
        <taxon>Bacteroidota</taxon>
        <taxon>Chitinophagia</taxon>
        <taxon>Chitinophagales</taxon>
        <taxon>Chitinophagaceae</taxon>
        <taxon>Niabella</taxon>
    </lineage>
</organism>
<evidence type="ECO:0000313" key="8">
    <source>
        <dbReference type="EMBL" id="MCH5597279.1"/>
    </source>
</evidence>
<comment type="caution">
    <text evidence="8">The sequence shown here is derived from an EMBL/GenBank/DDBJ whole genome shotgun (WGS) entry which is preliminary data.</text>
</comment>
<sequence>MQLPLSLINSLTDIEGFNEDAFVDVHQSGRQITSLRRNPHKIRKDSLDSHFKDVLDQPVTWSQYGHYLSQRPSFTFDPLFHAGCYYVQEASSMFLEQALKQTVDLSKPLKVLDLCAAPGGKSTHLQSLISNDSLLVSNEVIRQRVNILKDNIIKWGSSNVVVTSNDAKDFSKLKGYFDVIVVDAPCSGSGLFRKDGNAINEWSENNVMLCNQRQQRILADVMPALKEDGVLIYSTCSYSKDENEDITNWLANEFQIANLKLEIKPDWNITEVKTFSNHYGYRFWPHLTKGEGFF</sequence>
<feature type="binding site" evidence="6">
    <location>
        <position position="183"/>
    </location>
    <ligand>
        <name>S-adenosyl-L-methionine</name>
        <dbReference type="ChEBI" id="CHEBI:59789"/>
    </ligand>
</feature>
<dbReference type="PANTHER" id="PTHR22807:SF30">
    <property type="entry name" value="28S RRNA (CYTOSINE(4447)-C(5))-METHYLTRANSFERASE-RELATED"/>
    <property type="match status" value="1"/>
</dbReference>
<dbReference type="RefSeq" id="WP_240826674.1">
    <property type="nucleotide sequence ID" value="NZ_JAKWBL010000001.1"/>
</dbReference>
<feature type="binding site" evidence="6">
    <location>
        <position position="139"/>
    </location>
    <ligand>
        <name>S-adenosyl-L-methionine</name>
        <dbReference type="ChEBI" id="CHEBI:59789"/>
    </ligand>
</feature>
<keyword evidence="1" id="KW-0963">Cytoplasm</keyword>
<dbReference type="PRINTS" id="PR02008">
    <property type="entry name" value="RCMTFAMILY"/>
</dbReference>
<dbReference type="SUPFAM" id="SSF53335">
    <property type="entry name" value="S-adenosyl-L-methionine-dependent methyltransferases"/>
    <property type="match status" value="1"/>
</dbReference>
<dbReference type="GO" id="GO:0032259">
    <property type="term" value="P:methylation"/>
    <property type="evidence" value="ECO:0007669"/>
    <property type="project" value="UniProtKB-KW"/>
</dbReference>
<evidence type="ECO:0000259" key="7">
    <source>
        <dbReference type="PROSITE" id="PS51686"/>
    </source>
</evidence>
<keyword evidence="4 6" id="KW-0949">S-adenosyl-L-methionine</keyword>
<dbReference type="InterPro" id="IPR049560">
    <property type="entry name" value="MeTrfase_RsmB-F_NOP2_cat"/>
</dbReference>
<dbReference type="Gene3D" id="3.40.50.150">
    <property type="entry name" value="Vaccinia Virus protein VP39"/>
    <property type="match status" value="1"/>
</dbReference>
<evidence type="ECO:0000256" key="2">
    <source>
        <dbReference type="ARBA" id="ARBA00022603"/>
    </source>
</evidence>
<keyword evidence="3 6" id="KW-0808">Transferase</keyword>
<dbReference type="InterPro" id="IPR023267">
    <property type="entry name" value="RCMT"/>
</dbReference>